<gene>
    <name evidence="5" type="ORF">PCON_11228</name>
</gene>
<keyword evidence="1" id="KW-0378">Hydrolase</keyword>
<keyword evidence="6" id="KW-1185">Reference proteome</keyword>
<dbReference type="Pfam" id="PF00704">
    <property type="entry name" value="Glyco_hydro_18"/>
    <property type="match status" value="1"/>
</dbReference>
<protein>
    <submittedName>
        <fullName evidence="5">Similar to Chitinase 2 acc. no. P29027</fullName>
    </submittedName>
</protein>
<feature type="domain" description="GH18" evidence="4">
    <location>
        <begin position="28"/>
        <end position="306"/>
    </location>
</feature>
<dbReference type="GO" id="GO:0005975">
    <property type="term" value="P:carbohydrate metabolic process"/>
    <property type="evidence" value="ECO:0007669"/>
    <property type="project" value="InterPro"/>
</dbReference>
<dbReference type="OMA" id="FYNNGNC"/>
<dbReference type="PANTHER" id="PTHR45708">
    <property type="entry name" value="ENDOCHITINASE"/>
    <property type="match status" value="1"/>
</dbReference>
<keyword evidence="3" id="KW-0732">Signal</keyword>
<dbReference type="GO" id="GO:0005576">
    <property type="term" value="C:extracellular region"/>
    <property type="evidence" value="ECO:0007669"/>
    <property type="project" value="TreeGrafter"/>
</dbReference>
<dbReference type="PROSITE" id="PS51910">
    <property type="entry name" value="GH18_2"/>
    <property type="match status" value="1"/>
</dbReference>
<keyword evidence="2" id="KW-0326">Glycosidase</keyword>
<dbReference type="eggNOG" id="KOG4701">
    <property type="taxonomic scope" value="Eukaryota"/>
</dbReference>
<evidence type="ECO:0000256" key="1">
    <source>
        <dbReference type="ARBA" id="ARBA00022801"/>
    </source>
</evidence>
<evidence type="ECO:0000256" key="2">
    <source>
        <dbReference type="ARBA" id="ARBA00023295"/>
    </source>
</evidence>
<dbReference type="Gene3D" id="3.20.20.80">
    <property type="entry name" value="Glycosidases"/>
    <property type="match status" value="1"/>
</dbReference>
<evidence type="ECO:0000256" key="3">
    <source>
        <dbReference type="SAM" id="SignalP"/>
    </source>
</evidence>
<evidence type="ECO:0000313" key="5">
    <source>
        <dbReference type="EMBL" id="CCX31705.1"/>
    </source>
</evidence>
<dbReference type="SUPFAM" id="SSF51445">
    <property type="entry name" value="(Trans)glycosidases"/>
    <property type="match status" value="1"/>
</dbReference>
<dbReference type="STRING" id="1076935.U4LQU1"/>
<dbReference type="PANTHER" id="PTHR45708:SF49">
    <property type="entry name" value="ENDOCHITINASE"/>
    <property type="match status" value="1"/>
</dbReference>
<organism evidence="5 6">
    <name type="scientific">Pyronema omphalodes (strain CBS 100304)</name>
    <name type="common">Pyronema confluens</name>
    <dbReference type="NCBI Taxonomy" id="1076935"/>
    <lineage>
        <taxon>Eukaryota</taxon>
        <taxon>Fungi</taxon>
        <taxon>Dikarya</taxon>
        <taxon>Ascomycota</taxon>
        <taxon>Pezizomycotina</taxon>
        <taxon>Pezizomycetes</taxon>
        <taxon>Pezizales</taxon>
        <taxon>Pyronemataceae</taxon>
        <taxon>Pyronema</taxon>
    </lineage>
</organism>
<evidence type="ECO:0000259" key="4">
    <source>
        <dbReference type="PROSITE" id="PS51910"/>
    </source>
</evidence>
<dbReference type="OrthoDB" id="6020543at2759"/>
<accession>U4LQU1</accession>
<dbReference type="Proteomes" id="UP000018144">
    <property type="component" value="Unassembled WGS sequence"/>
</dbReference>
<feature type="signal peptide" evidence="3">
    <location>
        <begin position="1"/>
        <end position="17"/>
    </location>
</feature>
<dbReference type="InterPro" id="IPR017853">
    <property type="entry name" value="GH"/>
</dbReference>
<feature type="chain" id="PRO_5004652295" evidence="3">
    <location>
        <begin position="18"/>
        <end position="306"/>
    </location>
</feature>
<dbReference type="GO" id="GO:0004568">
    <property type="term" value="F:chitinase activity"/>
    <property type="evidence" value="ECO:0007669"/>
    <property type="project" value="TreeGrafter"/>
</dbReference>
<evidence type="ECO:0000313" key="6">
    <source>
        <dbReference type="Proteomes" id="UP000018144"/>
    </source>
</evidence>
<dbReference type="InterPro" id="IPR001223">
    <property type="entry name" value="Glyco_hydro18_cat"/>
</dbReference>
<name>U4LQU1_PYROM</name>
<dbReference type="InterPro" id="IPR050542">
    <property type="entry name" value="Glycosyl_Hydrlase18_Chitinase"/>
</dbReference>
<reference evidence="5 6" key="1">
    <citation type="journal article" date="2013" name="PLoS Genet.">
        <title>The genome and development-dependent transcriptomes of Pyronema confluens: a window into fungal evolution.</title>
        <authorList>
            <person name="Traeger S."/>
            <person name="Altegoer F."/>
            <person name="Freitag M."/>
            <person name="Gabaldon T."/>
            <person name="Kempken F."/>
            <person name="Kumar A."/>
            <person name="Marcet-Houben M."/>
            <person name="Poggeler S."/>
            <person name="Stajich J.E."/>
            <person name="Nowrousian M."/>
        </authorList>
    </citation>
    <scope>NUCLEOTIDE SEQUENCE [LARGE SCALE GENOMIC DNA]</scope>
    <source>
        <strain evidence="6">CBS 100304</strain>
        <tissue evidence="5">Vegetative mycelium</tissue>
    </source>
</reference>
<dbReference type="EMBL" id="HF935629">
    <property type="protein sequence ID" value="CCX31705.1"/>
    <property type="molecule type" value="Genomic_DNA"/>
</dbReference>
<dbReference type="AlphaFoldDB" id="U4LQU1"/>
<proteinExistence type="predicted"/>
<sequence>MRFSIFFLLASVMTALAVPVANVKRYTGQTVAYFGQIKKSSGDSLANLCKDPNVDIVVLAFLHILWGAGGLPGTDFWPYCSGTIPGTDLANCPTYEADIKACQANGKKVLLSIGGATMTQSMTDPVKFSQNVWNLFGRGKGSIRPFGTAVVDGYDLDIETNNNTGWTQLVAEFRKLAASSGGVIISGAPQCPKPDASLQDTVYKLDYLFIQFYNNWCGTTSIPSSFADWSQDLAAKNPGAKLFVGVPGAADAAGSGYMQPSQMASMVSQVKNKSNYGGVMTWDWAYAKNNIGSDGRNYMQALRQAA</sequence>